<dbReference type="InterPro" id="IPR036259">
    <property type="entry name" value="MFS_trans_sf"/>
</dbReference>
<keyword evidence="2" id="KW-0732">Signal</keyword>
<dbReference type="Proteomes" id="UP000076532">
    <property type="component" value="Unassembled WGS sequence"/>
</dbReference>
<feature type="chain" id="PRO_5007880797" evidence="2">
    <location>
        <begin position="18"/>
        <end position="167"/>
    </location>
</feature>
<name>A0A166USW6_9AGAM</name>
<dbReference type="Gene3D" id="1.20.1250.20">
    <property type="entry name" value="MFS general substrate transporter like domains"/>
    <property type="match status" value="1"/>
</dbReference>
<feature type="signal peptide" evidence="2">
    <location>
        <begin position="1"/>
        <end position="17"/>
    </location>
</feature>
<sequence length="167" mass="18813">MCITAALLLFSHWSGNGLFAYCFHEVLDQIGSTSPTIHRLISGVPAIRHLFWALLAKLERRFLVLTQTICTGQYQAHRTDAAARGMIAVICLVYAAYDLAFTALIVSYAAKILPYHLYAKGYNTFNFVLLLALIADRIRQAQRVSELEKGETRYKSVRTPFQNNDPT</sequence>
<accession>A0A166USW6</accession>
<evidence type="ECO:0000313" key="4">
    <source>
        <dbReference type="Proteomes" id="UP000076532"/>
    </source>
</evidence>
<evidence type="ECO:0000256" key="2">
    <source>
        <dbReference type="SAM" id="SignalP"/>
    </source>
</evidence>
<keyword evidence="1" id="KW-1133">Transmembrane helix</keyword>
<dbReference type="EMBL" id="KV417487">
    <property type="protein sequence ID" value="KZP31993.1"/>
    <property type="molecule type" value="Genomic_DNA"/>
</dbReference>
<reference evidence="3 4" key="1">
    <citation type="journal article" date="2016" name="Mol. Biol. Evol.">
        <title>Comparative Genomics of Early-Diverging Mushroom-Forming Fungi Provides Insights into the Origins of Lignocellulose Decay Capabilities.</title>
        <authorList>
            <person name="Nagy L.G."/>
            <person name="Riley R."/>
            <person name="Tritt A."/>
            <person name="Adam C."/>
            <person name="Daum C."/>
            <person name="Floudas D."/>
            <person name="Sun H."/>
            <person name="Yadav J.S."/>
            <person name="Pangilinan J."/>
            <person name="Larsson K.H."/>
            <person name="Matsuura K."/>
            <person name="Barry K."/>
            <person name="Labutti K."/>
            <person name="Kuo R."/>
            <person name="Ohm R.A."/>
            <person name="Bhattacharya S.S."/>
            <person name="Shirouzu T."/>
            <person name="Yoshinaga Y."/>
            <person name="Martin F.M."/>
            <person name="Grigoriev I.V."/>
            <person name="Hibbett D.S."/>
        </authorList>
    </citation>
    <scope>NUCLEOTIDE SEQUENCE [LARGE SCALE GENOMIC DNA]</scope>
    <source>
        <strain evidence="3 4">CBS 109695</strain>
    </source>
</reference>
<dbReference type="STRING" id="436010.A0A166USW6"/>
<keyword evidence="1" id="KW-0472">Membrane</keyword>
<keyword evidence="4" id="KW-1185">Reference proteome</keyword>
<dbReference type="OrthoDB" id="6133115at2759"/>
<evidence type="ECO:0000256" key="1">
    <source>
        <dbReference type="SAM" id="Phobius"/>
    </source>
</evidence>
<protein>
    <submittedName>
        <fullName evidence="3">Uncharacterized protein</fullName>
    </submittedName>
</protein>
<evidence type="ECO:0000313" key="3">
    <source>
        <dbReference type="EMBL" id="KZP31993.1"/>
    </source>
</evidence>
<dbReference type="AlphaFoldDB" id="A0A166USW6"/>
<gene>
    <name evidence="3" type="ORF">FIBSPDRAFT_550145</name>
</gene>
<feature type="transmembrane region" description="Helical" evidence="1">
    <location>
        <begin position="87"/>
        <end position="109"/>
    </location>
</feature>
<proteinExistence type="predicted"/>
<feature type="transmembrane region" description="Helical" evidence="1">
    <location>
        <begin position="115"/>
        <end position="135"/>
    </location>
</feature>
<keyword evidence="1" id="KW-0812">Transmembrane</keyword>
<organism evidence="3 4">
    <name type="scientific">Athelia psychrophila</name>
    <dbReference type="NCBI Taxonomy" id="1759441"/>
    <lineage>
        <taxon>Eukaryota</taxon>
        <taxon>Fungi</taxon>
        <taxon>Dikarya</taxon>
        <taxon>Basidiomycota</taxon>
        <taxon>Agaricomycotina</taxon>
        <taxon>Agaricomycetes</taxon>
        <taxon>Agaricomycetidae</taxon>
        <taxon>Atheliales</taxon>
        <taxon>Atheliaceae</taxon>
        <taxon>Athelia</taxon>
    </lineage>
</organism>